<proteinExistence type="predicted"/>
<keyword evidence="3" id="KW-1185">Reference proteome</keyword>
<reference evidence="2 3" key="1">
    <citation type="journal article" date="2019" name="Int. J. Syst. Evol. Microbiol.">
        <title>The Global Catalogue of Microorganisms (GCM) 10K type strain sequencing project: providing services to taxonomists for standard genome sequencing and annotation.</title>
        <authorList>
            <consortium name="The Broad Institute Genomics Platform"/>
            <consortium name="The Broad Institute Genome Sequencing Center for Infectious Disease"/>
            <person name="Wu L."/>
            <person name="Ma J."/>
        </authorList>
    </citation>
    <scope>NUCLEOTIDE SEQUENCE [LARGE SCALE GENOMIC DNA]</scope>
    <source>
        <strain evidence="2 3">JCM 4505</strain>
    </source>
</reference>
<gene>
    <name evidence="2" type="ORF">GCM10010302_55920</name>
</gene>
<accession>A0ABN0VLS0</accession>
<feature type="region of interest" description="Disordered" evidence="1">
    <location>
        <begin position="45"/>
        <end position="71"/>
    </location>
</feature>
<name>A0ABN0VLS0_9ACTN</name>
<organism evidence="2 3">
    <name type="scientific">Streptomyces polychromogenes</name>
    <dbReference type="NCBI Taxonomy" id="67342"/>
    <lineage>
        <taxon>Bacteria</taxon>
        <taxon>Bacillati</taxon>
        <taxon>Actinomycetota</taxon>
        <taxon>Actinomycetes</taxon>
        <taxon>Kitasatosporales</taxon>
        <taxon>Streptomycetaceae</taxon>
        <taxon>Streptomyces</taxon>
    </lineage>
</organism>
<sequence>MWWSGVVRGGSADFVRQTSVTRGDERFCSQKGPVDVSQLAFRCPAGEGAGEEDRKGPGPVRNKAGPLLARD</sequence>
<evidence type="ECO:0000256" key="1">
    <source>
        <dbReference type="SAM" id="MobiDB-lite"/>
    </source>
</evidence>
<evidence type="ECO:0000313" key="3">
    <source>
        <dbReference type="Proteomes" id="UP001501867"/>
    </source>
</evidence>
<dbReference type="EMBL" id="BAAABV010000023">
    <property type="protein sequence ID" value="GAA0310009.1"/>
    <property type="molecule type" value="Genomic_DNA"/>
</dbReference>
<dbReference type="Proteomes" id="UP001501867">
    <property type="component" value="Unassembled WGS sequence"/>
</dbReference>
<comment type="caution">
    <text evidence="2">The sequence shown here is derived from an EMBL/GenBank/DDBJ whole genome shotgun (WGS) entry which is preliminary data.</text>
</comment>
<protein>
    <submittedName>
        <fullName evidence="2">Uncharacterized protein</fullName>
    </submittedName>
</protein>
<evidence type="ECO:0000313" key="2">
    <source>
        <dbReference type="EMBL" id="GAA0310009.1"/>
    </source>
</evidence>